<dbReference type="SUPFAM" id="SSF48557">
    <property type="entry name" value="L-aspartase-like"/>
    <property type="match status" value="1"/>
</dbReference>
<dbReference type="GO" id="GO:0016841">
    <property type="term" value="F:ammonia-lyase activity"/>
    <property type="evidence" value="ECO:0007669"/>
    <property type="project" value="InterPro"/>
</dbReference>
<protein>
    <recommendedName>
        <fullName evidence="4">Phenylalanine ammonia-lyase</fullName>
    </recommendedName>
</protein>
<dbReference type="PROSITE" id="PS00488">
    <property type="entry name" value="PAL_HISTIDASE"/>
    <property type="match status" value="1"/>
</dbReference>
<dbReference type="InterPro" id="IPR008948">
    <property type="entry name" value="L-Aspartase-like"/>
</dbReference>
<dbReference type="InterPro" id="IPR022313">
    <property type="entry name" value="Phe/His_NH3-lyase_AS"/>
</dbReference>
<comment type="caution">
    <text evidence="2">The sequence shown here is derived from an EMBL/GenBank/DDBJ whole genome shotgun (WGS) entry which is preliminary data.</text>
</comment>
<comment type="similarity">
    <text evidence="1">Belongs to the PAL/histidase family.</text>
</comment>
<evidence type="ECO:0008006" key="4">
    <source>
        <dbReference type="Google" id="ProtNLM"/>
    </source>
</evidence>
<dbReference type="PANTHER" id="PTHR10362">
    <property type="entry name" value="HISTIDINE AMMONIA-LYASE"/>
    <property type="match status" value="1"/>
</dbReference>
<evidence type="ECO:0000313" key="2">
    <source>
        <dbReference type="EMBL" id="GJN02332.1"/>
    </source>
</evidence>
<evidence type="ECO:0000256" key="1">
    <source>
        <dbReference type="ARBA" id="ARBA00007238"/>
    </source>
</evidence>
<organism evidence="2 3">
    <name type="scientific">Eleusine coracana subsp. coracana</name>
    <dbReference type="NCBI Taxonomy" id="191504"/>
    <lineage>
        <taxon>Eukaryota</taxon>
        <taxon>Viridiplantae</taxon>
        <taxon>Streptophyta</taxon>
        <taxon>Embryophyta</taxon>
        <taxon>Tracheophyta</taxon>
        <taxon>Spermatophyta</taxon>
        <taxon>Magnoliopsida</taxon>
        <taxon>Liliopsida</taxon>
        <taxon>Poales</taxon>
        <taxon>Poaceae</taxon>
        <taxon>PACMAD clade</taxon>
        <taxon>Chloridoideae</taxon>
        <taxon>Cynodonteae</taxon>
        <taxon>Eleusininae</taxon>
        <taxon>Eleusine</taxon>
    </lineage>
</organism>
<dbReference type="Gene3D" id="1.10.275.10">
    <property type="entry name" value="Fumarase/aspartase (N-terminal domain)"/>
    <property type="match status" value="2"/>
</dbReference>
<dbReference type="Proteomes" id="UP001054889">
    <property type="component" value="Unassembled WGS sequence"/>
</dbReference>
<gene>
    <name evidence="2" type="primary">ga19671</name>
    <name evidence="2" type="ORF">PR202_ga19671</name>
</gene>
<dbReference type="InterPro" id="IPR024083">
    <property type="entry name" value="Fumarase/histidase_N"/>
</dbReference>
<sequence>MASNTAIVESDPLNWGKAASEMTGSHLEEVKRMVAQSREPVVKIEGSSLRVGQVAAVAAAKDASGVAVELDEEARPRVKASSEWILSCIANGGDIYGVTTGFGGTSHRRTKDGPALQVELLRATPASGFEILEAITKLINRGVSPCLPLRGTITASGDLVPLSYIAGLITGRPNAQAVTVDGRKVDAAEAFKVAGIEGGFFKLNPKEGLAIVNGTSVGSALAAMVCFDANVLAVLSEVLSAVFCEAAAIMEHILEGSSFMKHAKEVNAMDPLLKPKQDRYALRTSPQWLGPQIEVIRAATKSIEREVNSVNDNPVIDVHRGKALHGGNFQGTPIGVSMDNARLAHRPTSGSSCSRSSRSW</sequence>
<reference evidence="2" key="2">
    <citation type="submission" date="2021-12" db="EMBL/GenBank/DDBJ databases">
        <title>Resequencing data analysis of finger millet.</title>
        <authorList>
            <person name="Hatakeyama M."/>
            <person name="Aluri S."/>
            <person name="Balachadran M.T."/>
            <person name="Sivarajan S.R."/>
            <person name="Poveda L."/>
            <person name="Shimizu-Inatsugi R."/>
            <person name="Schlapbach R."/>
            <person name="Sreeman S.M."/>
            <person name="Shimizu K.K."/>
        </authorList>
    </citation>
    <scope>NUCLEOTIDE SEQUENCE</scope>
</reference>
<dbReference type="Pfam" id="PF00221">
    <property type="entry name" value="Lyase_aromatic"/>
    <property type="match status" value="2"/>
</dbReference>
<keyword evidence="3" id="KW-1185">Reference proteome</keyword>
<reference evidence="2" key="1">
    <citation type="journal article" date="2018" name="DNA Res.">
        <title>Multiple hybrid de novo genome assembly of finger millet, an orphan allotetraploid crop.</title>
        <authorList>
            <person name="Hatakeyama M."/>
            <person name="Aluri S."/>
            <person name="Balachadran M.T."/>
            <person name="Sivarajan S.R."/>
            <person name="Patrignani A."/>
            <person name="Gruter S."/>
            <person name="Poveda L."/>
            <person name="Shimizu-Inatsugi R."/>
            <person name="Baeten J."/>
            <person name="Francoijs K.J."/>
            <person name="Nataraja K.N."/>
            <person name="Reddy Y.A.N."/>
            <person name="Phadnis S."/>
            <person name="Ravikumar R.L."/>
            <person name="Schlapbach R."/>
            <person name="Sreeman S.M."/>
            <person name="Shimizu K.K."/>
        </authorList>
    </citation>
    <scope>NUCLEOTIDE SEQUENCE</scope>
</reference>
<proteinExistence type="inferred from homology"/>
<dbReference type="AlphaFoldDB" id="A0AAV5CWP6"/>
<name>A0AAV5CWP6_ELECO</name>
<dbReference type="Gene3D" id="1.20.200.10">
    <property type="entry name" value="Fumarase/aspartase (Central domain)"/>
    <property type="match status" value="1"/>
</dbReference>
<evidence type="ECO:0000313" key="3">
    <source>
        <dbReference type="Proteomes" id="UP001054889"/>
    </source>
</evidence>
<dbReference type="InterPro" id="IPR001106">
    <property type="entry name" value="Aromatic_Lyase"/>
</dbReference>
<dbReference type="EMBL" id="BQKI01000009">
    <property type="protein sequence ID" value="GJN02332.1"/>
    <property type="molecule type" value="Genomic_DNA"/>
</dbReference>
<accession>A0AAV5CWP6</accession>